<evidence type="ECO:0000313" key="2">
    <source>
        <dbReference type="Proteomes" id="UP000265520"/>
    </source>
</evidence>
<protein>
    <submittedName>
        <fullName evidence="1">Uncharacterized protein</fullName>
    </submittedName>
</protein>
<keyword evidence="2" id="KW-1185">Reference proteome</keyword>
<evidence type="ECO:0000313" key="1">
    <source>
        <dbReference type="EMBL" id="MCI03101.1"/>
    </source>
</evidence>
<reference evidence="1 2" key="1">
    <citation type="journal article" date="2018" name="Front. Plant Sci.">
        <title>Red Clover (Trifolium pratense) and Zigzag Clover (T. medium) - A Picture of Genomic Similarities and Differences.</title>
        <authorList>
            <person name="Dluhosova J."/>
            <person name="Istvanek J."/>
            <person name="Nedelnik J."/>
            <person name="Repkova J."/>
        </authorList>
    </citation>
    <scope>NUCLEOTIDE SEQUENCE [LARGE SCALE GENOMIC DNA]</scope>
    <source>
        <strain evidence="2">cv. 10/8</strain>
        <tissue evidence="1">Leaf</tissue>
    </source>
</reference>
<feature type="non-terminal residue" evidence="1">
    <location>
        <position position="1"/>
    </location>
</feature>
<accession>A0A392NTE3</accession>
<dbReference type="Proteomes" id="UP000265520">
    <property type="component" value="Unassembled WGS sequence"/>
</dbReference>
<dbReference type="AlphaFoldDB" id="A0A392NTE3"/>
<sequence>CKNNLHGRLIISKGDNPLTAKDLEAKILQEEGLVCWCMGSQTRDSTLIQMIPRFQYPVAGVMSCSGLVSYHGLASGVLAT</sequence>
<organism evidence="1 2">
    <name type="scientific">Trifolium medium</name>
    <dbReference type="NCBI Taxonomy" id="97028"/>
    <lineage>
        <taxon>Eukaryota</taxon>
        <taxon>Viridiplantae</taxon>
        <taxon>Streptophyta</taxon>
        <taxon>Embryophyta</taxon>
        <taxon>Tracheophyta</taxon>
        <taxon>Spermatophyta</taxon>
        <taxon>Magnoliopsida</taxon>
        <taxon>eudicotyledons</taxon>
        <taxon>Gunneridae</taxon>
        <taxon>Pentapetalae</taxon>
        <taxon>rosids</taxon>
        <taxon>fabids</taxon>
        <taxon>Fabales</taxon>
        <taxon>Fabaceae</taxon>
        <taxon>Papilionoideae</taxon>
        <taxon>50 kb inversion clade</taxon>
        <taxon>NPAAA clade</taxon>
        <taxon>Hologalegina</taxon>
        <taxon>IRL clade</taxon>
        <taxon>Trifolieae</taxon>
        <taxon>Trifolium</taxon>
    </lineage>
</organism>
<comment type="caution">
    <text evidence="1">The sequence shown here is derived from an EMBL/GenBank/DDBJ whole genome shotgun (WGS) entry which is preliminary data.</text>
</comment>
<dbReference type="EMBL" id="LXQA010051202">
    <property type="protein sequence ID" value="MCI03101.1"/>
    <property type="molecule type" value="Genomic_DNA"/>
</dbReference>
<proteinExistence type="predicted"/>
<name>A0A392NTE3_9FABA</name>